<reference evidence="2" key="1">
    <citation type="submission" date="2012-12" db="EMBL/GenBank/DDBJ databases">
        <title>Identification and characterization of a phenylalanine ammonia-lyase gene family in Isatis indigotica Fort.</title>
        <authorList>
            <person name="Liu Q."/>
            <person name="Chen J."/>
            <person name="Zhou X."/>
            <person name="Di P."/>
            <person name="Xiao Y."/>
            <person name="Xuan H."/>
            <person name="Zhang L."/>
            <person name="Chen W."/>
        </authorList>
    </citation>
    <scope>NUCLEOTIDE SEQUENCE</scope>
    <source>
        <tissue evidence="2">Salivary gland</tissue>
    </source>
</reference>
<name>A0A0K8RQG2_IXORI</name>
<protein>
    <submittedName>
        <fullName evidence="2">Putative salivary kunitz domain protein</fullName>
    </submittedName>
</protein>
<proteinExistence type="evidence at transcript level"/>
<feature type="compositionally biased region" description="Basic residues" evidence="1">
    <location>
        <begin position="52"/>
        <end position="71"/>
    </location>
</feature>
<organism evidence="2">
    <name type="scientific">Ixodes ricinus</name>
    <name type="common">Common tick</name>
    <name type="synonym">Acarus ricinus</name>
    <dbReference type="NCBI Taxonomy" id="34613"/>
    <lineage>
        <taxon>Eukaryota</taxon>
        <taxon>Metazoa</taxon>
        <taxon>Ecdysozoa</taxon>
        <taxon>Arthropoda</taxon>
        <taxon>Chelicerata</taxon>
        <taxon>Arachnida</taxon>
        <taxon>Acari</taxon>
        <taxon>Parasitiformes</taxon>
        <taxon>Ixodida</taxon>
        <taxon>Ixodoidea</taxon>
        <taxon>Ixodidae</taxon>
        <taxon>Ixodinae</taxon>
        <taxon>Ixodes</taxon>
    </lineage>
</organism>
<sequence length="79" mass="9564">YMCLERELFTFVAPSQCAPEGNERELEADLLAPKLSDYSRVRIRYNKNISCHTKKKKKKKKKKKNKKKKKKNENERRRH</sequence>
<evidence type="ECO:0000313" key="2">
    <source>
        <dbReference type="EMBL" id="JAA73322.1"/>
    </source>
</evidence>
<accession>A0A0K8RQG2</accession>
<dbReference type="AlphaFoldDB" id="A0A0K8RQG2"/>
<dbReference type="EMBL" id="GADI01000486">
    <property type="protein sequence ID" value="JAA73322.1"/>
    <property type="molecule type" value="mRNA"/>
</dbReference>
<feature type="region of interest" description="Disordered" evidence="1">
    <location>
        <begin position="46"/>
        <end position="79"/>
    </location>
</feature>
<feature type="non-terminal residue" evidence="2">
    <location>
        <position position="1"/>
    </location>
</feature>
<evidence type="ECO:0000256" key="1">
    <source>
        <dbReference type="SAM" id="MobiDB-lite"/>
    </source>
</evidence>